<evidence type="ECO:0000313" key="4">
    <source>
        <dbReference type="Proteomes" id="UP000249115"/>
    </source>
</evidence>
<accession>A0A2W7R9T5</accession>
<name>A0A2W7R9T5_9BACT</name>
<dbReference type="AlphaFoldDB" id="A0A2W7R9T5"/>
<gene>
    <name evidence="3" type="ORF">ESW18_05375</name>
    <name evidence="2" type="ORF">LV84_01807</name>
</gene>
<evidence type="ECO:0000313" key="3">
    <source>
        <dbReference type="EMBL" id="TXD78949.1"/>
    </source>
</evidence>
<dbReference type="PROSITE" id="PS51257">
    <property type="entry name" value="PROKAR_LIPOPROTEIN"/>
    <property type="match status" value="1"/>
</dbReference>
<dbReference type="RefSeq" id="WP_086498531.1">
    <property type="nucleotide sequence ID" value="NZ_MSSV01000002.1"/>
</dbReference>
<organism evidence="2 4">
    <name type="scientific">Algoriphagus ratkowskyi</name>
    <dbReference type="NCBI Taxonomy" id="57028"/>
    <lineage>
        <taxon>Bacteria</taxon>
        <taxon>Pseudomonadati</taxon>
        <taxon>Bacteroidota</taxon>
        <taxon>Cytophagia</taxon>
        <taxon>Cytophagales</taxon>
        <taxon>Cyclobacteriaceae</taxon>
        <taxon>Algoriphagus</taxon>
    </lineage>
</organism>
<keyword evidence="5" id="KW-1185">Reference proteome</keyword>
<reference evidence="3 5" key="2">
    <citation type="submission" date="2019-08" db="EMBL/GenBank/DDBJ databases">
        <title>Genome of Algoriphagus ratkowskyi IC026.</title>
        <authorList>
            <person name="Bowman J.P."/>
        </authorList>
    </citation>
    <scope>NUCLEOTIDE SEQUENCE [LARGE SCALE GENOMIC DNA]</scope>
    <source>
        <strain evidence="3 5">IC026</strain>
    </source>
</reference>
<evidence type="ECO:0000256" key="1">
    <source>
        <dbReference type="SAM" id="SignalP"/>
    </source>
</evidence>
<sequence length="165" mass="18684">MRNFTSILLLSIFGAFLFSSCQEDEKPIDNSTLVLGYWQTSIASDENMLFVSYYTFLENGIFHSASVYLDADSKDLAGYSSRSSGEYTLLDDQLTTHTTIVYGVPESSDAPYVQNTELVQKTDSYSFERKVKFTEDKMIWISPGCGPLENCIGDQVFERYISLDF</sequence>
<feature type="signal peptide" evidence="1">
    <location>
        <begin position="1"/>
        <end position="23"/>
    </location>
</feature>
<reference evidence="2 4" key="1">
    <citation type="submission" date="2018-06" db="EMBL/GenBank/DDBJ databases">
        <title>Genomic Encyclopedia of Archaeal and Bacterial Type Strains, Phase II (KMG-II): from individual species to whole genera.</title>
        <authorList>
            <person name="Goeker M."/>
        </authorList>
    </citation>
    <scope>NUCLEOTIDE SEQUENCE [LARGE SCALE GENOMIC DNA]</scope>
    <source>
        <strain evidence="2 4">DSM 22686</strain>
    </source>
</reference>
<comment type="caution">
    <text evidence="2">The sequence shown here is derived from an EMBL/GenBank/DDBJ whole genome shotgun (WGS) entry which is preliminary data.</text>
</comment>
<dbReference type="OrthoDB" id="10020419at2"/>
<protein>
    <recommendedName>
        <fullName evidence="6">Lipocalin-like protein</fullName>
    </recommendedName>
</protein>
<evidence type="ECO:0000313" key="5">
    <source>
        <dbReference type="Proteomes" id="UP000321927"/>
    </source>
</evidence>
<dbReference type="EMBL" id="QKZU01000006">
    <property type="protein sequence ID" value="PZX57678.1"/>
    <property type="molecule type" value="Genomic_DNA"/>
</dbReference>
<evidence type="ECO:0000313" key="2">
    <source>
        <dbReference type="EMBL" id="PZX57678.1"/>
    </source>
</evidence>
<dbReference type="Proteomes" id="UP000321927">
    <property type="component" value="Unassembled WGS sequence"/>
</dbReference>
<dbReference type="EMBL" id="VORV01000003">
    <property type="protein sequence ID" value="TXD78949.1"/>
    <property type="molecule type" value="Genomic_DNA"/>
</dbReference>
<evidence type="ECO:0008006" key="6">
    <source>
        <dbReference type="Google" id="ProtNLM"/>
    </source>
</evidence>
<dbReference type="Proteomes" id="UP000249115">
    <property type="component" value="Unassembled WGS sequence"/>
</dbReference>
<keyword evidence="1" id="KW-0732">Signal</keyword>
<feature type="chain" id="PRO_5015958764" description="Lipocalin-like protein" evidence="1">
    <location>
        <begin position="24"/>
        <end position="165"/>
    </location>
</feature>
<proteinExistence type="predicted"/>